<dbReference type="Proteomes" id="UP000255008">
    <property type="component" value="Unassembled WGS sequence"/>
</dbReference>
<gene>
    <name evidence="1" type="ORF">NCTC10894_03010</name>
</gene>
<comment type="caution">
    <text evidence="1">The sequence shown here is derived from an EMBL/GenBank/DDBJ whole genome shotgun (WGS) entry which is preliminary data.</text>
</comment>
<reference evidence="1 2" key="1">
    <citation type="submission" date="2018-06" db="EMBL/GenBank/DDBJ databases">
        <authorList>
            <consortium name="Pathogen Informatics"/>
            <person name="Doyle S."/>
        </authorList>
    </citation>
    <scope>NUCLEOTIDE SEQUENCE [LARGE SCALE GENOMIC DNA]</scope>
    <source>
        <strain evidence="1 2">NCTC10894</strain>
    </source>
</reference>
<proteinExistence type="predicted"/>
<protein>
    <submittedName>
        <fullName evidence="1">Uncharacterized protein</fullName>
    </submittedName>
</protein>
<sequence length="97" mass="10585">MSTQIEALKSLQLNQAVLAGKIIEVNALEQGGYATVIAQPARDEYHSPGRVNVISARRLGNKDDVVRVLVECGGYGQRVNGAKGQWMKTINTYRAVE</sequence>
<name>A0AAJ5D6L7_9RALS</name>
<organism evidence="1 2">
    <name type="scientific">Ralstonia mannitolilytica</name>
    <dbReference type="NCBI Taxonomy" id="105219"/>
    <lineage>
        <taxon>Bacteria</taxon>
        <taxon>Pseudomonadati</taxon>
        <taxon>Pseudomonadota</taxon>
        <taxon>Betaproteobacteria</taxon>
        <taxon>Burkholderiales</taxon>
        <taxon>Burkholderiaceae</taxon>
        <taxon>Ralstonia</taxon>
    </lineage>
</organism>
<dbReference type="RefSeq" id="WP_147282538.1">
    <property type="nucleotide sequence ID" value="NZ_BAAAEC010000010.1"/>
</dbReference>
<dbReference type="EMBL" id="UGVE01000001">
    <property type="protein sequence ID" value="SUD98619.1"/>
    <property type="molecule type" value="Genomic_DNA"/>
</dbReference>
<accession>A0AAJ5D6L7</accession>
<evidence type="ECO:0000313" key="1">
    <source>
        <dbReference type="EMBL" id="SUD98619.1"/>
    </source>
</evidence>
<dbReference type="AlphaFoldDB" id="A0AAJ5D6L7"/>
<evidence type="ECO:0000313" key="2">
    <source>
        <dbReference type="Proteomes" id="UP000255008"/>
    </source>
</evidence>